<gene>
    <name evidence="6" type="ORF">GCM10008943_19890</name>
</gene>
<evidence type="ECO:0000259" key="5">
    <source>
        <dbReference type="PROSITE" id="PS50931"/>
    </source>
</evidence>
<accession>A0ABP3RAY5</accession>
<dbReference type="InterPro" id="IPR005119">
    <property type="entry name" value="LysR_subst-bd"/>
</dbReference>
<dbReference type="SUPFAM" id="SSF46785">
    <property type="entry name" value="Winged helix' DNA-binding domain"/>
    <property type="match status" value="1"/>
</dbReference>
<dbReference type="SUPFAM" id="SSF53850">
    <property type="entry name" value="Periplasmic binding protein-like II"/>
    <property type="match status" value="1"/>
</dbReference>
<keyword evidence="3" id="KW-0238">DNA-binding</keyword>
<keyword evidence="2" id="KW-0805">Transcription regulation</keyword>
<dbReference type="RefSeq" id="WP_343805037.1">
    <property type="nucleotide sequence ID" value="NZ_BAAADE010000003.1"/>
</dbReference>
<protein>
    <submittedName>
        <fullName evidence="6">LysR substrate-binding domain-containing protein</fullName>
    </submittedName>
</protein>
<evidence type="ECO:0000256" key="4">
    <source>
        <dbReference type="ARBA" id="ARBA00023163"/>
    </source>
</evidence>
<evidence type="ECO:0000313" key="7">
    <source>
        <dbReference type="Proteomes" id="UP001424441"/>
    </source>
</evidence>
<organism evidence="6 7">
    <name type="scientific">Paenochrobactrum glaciei</name>
    <dbReference type="NCBI Taxonomy" id="486407"/>
    <lineage>
        <taxon>Bacteria</taxon>
        <taxon>Pseudomonadati</taxon>
        <taxon>Pseudomonadota</taxon>
        <taxon>Alphaproteobacteria</taxon>
        <taxon>Hyphomicrobiales</taxon>
        <taxon>Brucellaceae</taxon>
        <taxon>Paenochrobactrum</taxon>
    </lineage>
</organism>
<dbReference type="Pfam" id="PF03466">
    <property type="entry name" value="LysR_substrate"/>
    <property type="match status" value="1"/>
</dbReference>
<dbReference type="InterPro" id="IPR000847">
    <property type="entry name" value="LysR_HTH_N"/>
</dbReference>
<dbReference type="Gene3D" id="1.10.10.10">
    <property type="entry name" value="Winged helix-like DNA-binding domain superfamily/Winged helix DNA-binding domain"/>
    <property type="match status" value="1"/>
</dbReference>
<dbReference type="InterPro" id="IPR050950">
    <property type="entry name" value="HTH-type_LysR_regulators"/>
</dbReference>
<dbReference type="EMBL" id="BAAADE010000003">
    <property type="protein sequence ID" value="GAA0604358.1"/>
    <property type="molecule type" value="Genomic_DNA"/>
</dbReference>
<evidence type="ECO:0000256" key="3">
    <source>
        <dbReference type="ARBA" id="ARBA00023125"/>
    </source>
</evidence>
<dbReference type="PROSITE" id="PS50931">
    <property type="entry name" value="HTH_LYSR"/>
    <property type="match status" value="1"/>
</dbReference>
<name>A0ABP3RAY5_9HYPH</name>
<evidence type="ECO:0000256" key="2">
    <source>
        <dbReference type="ARBA" id="ARBA00023015"/>
    </source>
</evidence>
<evidence type="ECO:0000256" key="1">
    <source>
        <dbReference type="ARBA" id="ARBA00009437"/>
    </source>
</evidence>
<sequence length="314" mass="35076">MLLSLRTLQYIVTAADALSITDAAKHLNVSQPSISAAISQAEQQIGMEIFLRHHAKGISLTVAGRKFVNEARQLLKHAYDFNLSTQSLSHELAGEITVGCFLTLATRFMPGLLADFSKRYPGINVRMEEGNQQELTQGLLAGEIEIAIAYTYALPDEIHSSPLTSLPPYIVVSENHPLAYRDKVSIYEFQYEPLILLDLPLSRDYFLRLFHSCQIEPKIIYRSSSYELIRGLVGHGHGYTIHNAIPGTSYAYDGSRTVVLAIEEALPTADVTCLTLKRHNTRPAVQIFARYVQEQFSQTGIFSPKNLYASARKM</sequence>
<evidence type="ECO:0000313" key="6">
    <source>
        <dbReference type="EMBL" id="GAA0604358.1"/>
    </source>
</evidence>
<dbReference type="Pfam" id="PF00126">
    <property type="entry name" value="HTH_1"/>
    <property type="match status" value="1"/>
</dbReference>
<dbReference type="Proteomes" id="UP001424441">
    <property type="component" value="Unassembled WGS sequence"/>
</dbReference>
<dbReference type="Gene3D" id="3.40.190.10">
    <property type="entry name" value="Periplasmic binding protein-like II"/>
    <property type="match status" value="2"/>
</dbReference>
<comment type="caution">
    <text evidence="6">The sequence shown here is derived from an EMBL/GenBank/DDBJ whole genome shotgun (WGS) entry which is preliminary data.</text>
</comment>
<comment type="similarity">
    <text evidence="1">Belongs to the LysR transcriptional regulatory family.</text>
</comment>
<dbReference type="CDD" id="cd08412">
    <property type="entry name" value="PBP2_PAO1_like"/>
    <property type="match status" value="1"/>
</dbReference>
<feature type="domain" description="HTH lysR-type" evidence="5">
    <location>
        <begin position="3"/>
        <end position="61"/>
    </location>
</feature>
<keyword evidence="7" id="KW-1185">Reference proteome</keyword>
<dbReference type="PRINTS" id="PR00039">
    <property type="entry name" value="HTHLYSR"/>
</dbReference>
<proteinExistence type="inferred from homology"/>
<dbReference type="InterPro" id="IPR036390">
    <property type="entry name" value="WH_DNA-bd_sf"/>
</dbReference>
<dbReference type="InterPro" id="IPR036388">
    <property type="entry name" value="WH-like_DNA-bd_sf"/>
</dbReference>
<reference evidence="7" key="1">
    <citation type="journal article" date="2019" name="Int. J. Syst. Evol. Microbiol.">
        <title>The Global Catalogue of Microorganisms (GCM) 10K type strain sequencing project: providing services to taxonomists for standard genome sequencing and annotation.</title>
        <authorList>
            <consortium name="The Broad Institute Genomics Platform"/>
            <consortium name="The Broad Institute Genome Sequencing Center for Infectious Disease"/>
            <person name="Wu L."/>
            <person name="Ma J."/>
        </authorList>
    </citation>
    <scope>NUCLEOTIDE SEQUENCE [LARGE SCALE GENOMIC DNA]</scope>
    <source>
        <strain evidence="7">JCM 15115</strain>
    </source>
</reference>
<dbReference type="PANTHER" id="PTHR30419:SF28">
    <property type="entry name" value="HTH-TYPE TRANSCRIPTIONAL REGULATOR BSDA"/>
    <property type="match status" value="1"/>
</dbReference>
<dbReference type="PANTHER" id="PTHR30419">
    <property type="entry name" value="HTH-TYPE TRANSCRIPTIONAL REGULATOR YBHD"/>
    <property type="match status" value="1"/>
</dbReference>
<keyword evidence="4" id="KW-0804">Transcription</keyword>